<keyword evidence="1" id="KW-0472">Membrane</keyword>
<sequence length="67" mass="7694">MNIFKKVNWKTFFIFFVVFTLMNGVVIPKFINNEEITVPRILISIVVSSIVSFILSLTVKPKSDSNE</sequence>
<keyword evidence="1" id="KW-0812">Transmembrane</keyword>
<dbReference type="STRING" id="1341154.FCR2A7T_20820"/>
<dbReference type="AlphaFoldDB" id="V6S2T8"/>
<reference evidence="2 3" key="1">
    <citation type="journal article" date="2015" name="Stand. Genomic Sci.">
        <title>Genomic Encyclopedia of Bacterial and Archaeal Type Strains, Phase III: the genomes of soil and plant-associated and newly described type strains.</title>
        <authorList>
            <person name="Whitman W.B."/>
            <person name="Woyke T."/>
            <person name="Klenk H.P."/>
            <person name="Zhou Y."/>
            <person name="Lilburn T.G."/>
            <person name="Beck B.J."/>
            <person name="De Vos P."/>
            <person name="Vandamme P."/>
            <person name="Eisen J.A."/>
            <person name="Garrity G."/>
            <person name="Hugenholtz P."/>
            <person name="Kyrpides N.C."/>
        </authorList>
    </citation>
    <scope>NUCLEOTIDE SEQUENCE [LARGE SCALE GENOMIC DNA]</scope>
    <source>
        <strain evidence="2 3">CGMCC 1.7270</strain>
    </source>
</reference>
<name>V6S2T8_9FLAO</name>
<protein>
    <submittedName>
        <fullName evidence="2">Uncharacterized protein</fullName>
    </submittedName>
</protein>
<keyword evidence="3" id="KW-1185">Reference proteome</keyword>
<comment type="caution">
    <text evidence="2">The sequence shown here is derived from an EMBL/GenBank/DDBJ whole genome shotgun (WGS) entry which is preliminary data.</text>
</comment>
<evidence type="ECO:0000256" key="1">
    <source>
        <dbReference type="SAM" id="Phobius"/>
    </source>
</evidence>
<keyword evidence="1" id="KW-1133">Transmembrane helix</keyword>
<feature type="transmembrane region" description="Helical" evidence="1">
    <location>
        <begin position="12"/>
        <end position="31"/>
    </location>
</feature>
<dbReference type="EMBL" id="VLKQ01000003">
    <property type="protein sequence ID" value="TWI13876.1"/>
    <property type="molecule type" value="Genomic_DNA"/>
</dbReference>
<dbReference type="Proteomes" id="UP000319848">
    <property type="component" value="Unassembled WGS sequence"/>
</dbReference>
<accession>V6S2T8</accession>
<proteinExistence type="predicted"/>
<organism evidence="2 3">
    <name type="scientific">Flavobacterium cauense R2A-7</name>
    <dbReference type="NCBI Taxonomy" id="1341154"/>
    <lineage>
        <taxon>Bacteria</taxon>
        <taxon>Pseudomonadati</taxon>
        <taxon>Bacteroidota</taxon>
        <taxon>Flavobacteriia</taxon>
        <taxon>Flavobacteriales</taxon>
        <taxon>Flavobacteriaceae</taxon>
        <taxon>Flavobacterium</taxon>
    </lineage>
</organism>
<evidence type="ECO:0000313" key="2">
    <source>
        <dbReference type="EMBL" id="TWI13876.1"/>
    </source>
</evidence>
<evidence type="ECO:0000313" key="3">
    <source>
        <dbReference type="Proteomes" id="UP000319848"/>
    </source>
</evidence>
<feature type="transmembrane region" description="Helical" evidence="1">
    <location>
        <begin position="37"/>
        <end position="59"/>
    </location>
</feature>
<gene>
    <name evidence="2" type="ORF">IP98_01029</name>
</gene>